<feature type="coiled-coil region" evidence="1">
    <location>
        <begin position="86"/>
        <end position="114"/>
    </location>
</feature>
<evidence type="ECO:0000256" key="1">
    <source>
        <dbReference type="SAM" id="Coils"/>
    </source>
</evidence>
<comment type="caution">
    <text evidence="2">The sequence shown here is derived from an EMBL/GenBank/DDBJ whole genome shotgun (WGS) entry which is preliminary data.</text>
</comment>
<sequence>MANKDKNKNKDKPNDIKAIFEKYTEAAGNKGKLLLEDAKKWFSEAGLISEKSGKTESEFGESFTKAAKDKASMTYDEFNKYIQSLAKDLKLEANELINKLIASQKDEHEKMKNKGNLI</sequence>
<gene>
    <name evidence="2" type="ORF">HNY73_019828</name>
</gene>
<organism evidence="2 3">
    <name type="scientific">Argiope bruennichi</name>
    <name type="common">Wasp spider</name>
    <name type="synonym">Aranea bruennichi</name>
    <dbReference type="NCBI Taxonomy" id="94029"/>
    <lineage>
        <taxon>Eukaryota</taxon>
        <taxon>Metazoa</taxon>
        <taxon>Ecdysozoa</taxon>
        <taxon>Arthropoda</taxon>
        <taxon>Chelicerata</taxon>
        <taxon>Arachnida</taxon>
        <taxon>Araneae</taxon>
        <taxon>Araneomorphae</taxon>
        <taxon>Entelegynae</taxon>
        <taxon>Araneoidea</taxon>
        <taxon>Araneidae</taxon>
        <taxon>Argiope</taxon>
    </lineage>
</organism>
<name>A0A8T0E4N3_ARGBR</name>
<dbReference type="InterPro" id="IPR011992">
    <property type="entry name" value="EF-hand-dom_pair"/>
</dbReference>
<dbReference type="Gene3D" id="1.10.238.10">
    <property type="entry name" value="EF-hand"/>
    <property type="match status" value="1"/>
</dbReference>
<protein>
    <submittedName>
        <fullName evidence="2">Uncharacterized protein</fullName>
    </submittedName>
</protein>
<dbReference type="SUPFAM" id="SSF47473">
    <property type="entry name" value="EF-hand"/>
    <property type="match status" value="1"/>
</dbReference>
<accession>A0A8T0E4N3</accession>
<evidence type="ECO:0000313" key="2">
    <source>
        <dbReference type="EMBL" id="KAF8766799.1"/>
    </source>
</evidence>
<dbReference type="Proteomes" id="UP000807504">
    <property type="component" value="Unassembled WGS sequence"/>
</dbReference>
<reference evidence="2" key="2">
    <citation type="submission" date="2020-06" db="EMBL/GenBank/DDBJ databases">
        <authorList>
            <person name="Sheffer M."/>
        </authorList>
    </citation>
    <scope>NUCLEOTIDE SEQUENCE</scope>
</reference>
<dbReference type="AlphaFoldDB" id="A0A8T0E4N3"/>
<reference evidence="2" key="1">
    <citation type="journal article" date="2020" name="bioRxiv">
        <title>Chromosome-level reference genome of the European wasp spider Argiope bruennichi: a resource for studies on range expansion and evolutionary adaptation.</title>
        <authorList>
            <person name="Sheffer M.M."/>
            <person name="Hoppe A."/>
            <person name="Krehenwinkel H."/>
            <person name="Uhl G."/>
            <person name="Kuss A.W."/>
            <person name="Jensen L."/>
            <person name="Jensen C."/>
            <person name="Gillespie R.G."/>
            <person name="Hoff K.J."/>
            <person name="Prost S."/>
        </authorList>
    </citation>
    <scope>NUCLEOTIDE SEQUENCE</scope>
</reference>
<dbReference type="EMBL" id="JABXBU010002230">
    <property type="protein sequence ID" value="KAF8766799.1"/>
    <property type="molecule type" value="Genomic_DNA"/>
</dbReference>
<keyword evidence="1" id="KW-0175">Coiled coil</keyword>
<evidence type="ECO:0000313" key="3">
    <source>
        <dbReference type="Proteomes" id="UP000807504"/>
    </source>
</evidence>
<proteinExistence type="predicted"/>
<keyword evidence="3" id="KW-1185">Reference proteome</keyword>